<evidence type="ECO:0000313" key="11">
    <source>
        <dbReference type="Proteomes" id="UP001154282"/>
    </source>
</evidence>
<evidence type="ECO:0000256" key="2">
    <source>
        <dbReference type="ARBA" id="ARBA00022527"/>
    </source>
</evidence>
<evidence type="ECO:0000313" key="10">
    <source>
        <dbReference type="EMBL" id="CAI0437669.1"/>
    </source>
</evidence>
<keyword evidence="11" id="KW-1185">Reference proteome</keyword>
<dbReference type="FunFam" id="1.10.510.10:FF:000043">
    <property type="entry name" value="probable serine/threonine-protein kinase At1g54610"/>
    <property type="match status" value="1"/>
</dbReference>
<dbReference type="SUPFAM" id="SSF56112">
    <property type="entry name" value="Protein kinase-like (PK-like)"/>
    <property type="match status" value="1"/>
</dbReference>
<evidence type="ECO:0000256" key="1">
    <source>
        <dbReference type="ARBA" id="ARBA00006485"/>
    </source>
</evidence>
<dbReference type="InterPro" id="IPR011009">
    <property type="entry name" value="Kinase-like_dom_sf"/>
</dbReference>
<keyword evidence="2" id="KW-0723">Serine/threonine-protein kinase</keyword>
<feature type="binding site" evidence="7">
    <location>
        <position position="216"/>
    </location>
    <ligand>
        <name>ATP</name>
        <dbReference type="ChEBI" id="CHEBI:30616"/>
    </ligand>
</feature>
<dbReference type="GO" id="GO:0008353">
    <property type="term" value="F:RNA polymerase II CTD heptapeptide repeat kinase activity"/>
    <property type="evidence" value="ECO:0007669"/>
    <property type="project" value="TreeGrafter"/>
</dbReference>
<evidence type="ECO:0000256" key="4">
    <source>
        <dbReference type="ARBA" id="ARBA00022741"/>
    </source>
</evidence>
<feature type="compositionally biased region" description="Acidic residues" evidence="8">
    <location>
        <begin position="748"/>
        <end position="759"/>
    </location>
</feature>
<evidence type="ECO:0000256" key="7">
    <source>
        <dbReference type="PROSITE-ProRule" id="PRU10141"/>
    </source>
</evidence>
<dbReference type="SMART" id="SM00220">
    <property type="entry name" value="S_TKc"/>
    <property type="match status" value="1"/>
</dbReference>
<feature type="region of interest" description="Disordered" evidence="8">
    <location>
        <begin position="486"/>
        <end position="625"/>
    </location>
</feature>
<dbReference type="EMBL" id="CAMGYJ010000006">
    <property type="protein sequence ID" value="CAI0437669.1"/>
    <property type="molecule type" value="Genomic_DNA"/>
</dbReference>
<dbReference type="GO" id="GO:0005634">
    <property type="term" value="C:nucleus"/>
    <property type="evidence" value="ECO:0007669"/>
    <property type="project" value="TreeGrafter"/>
</dbReference>
<protein>
    <recommendedName>
        <fullName evidence="9">Protein kinase domain-containing protein</fullName>
    </recommendedName>
</protein>
<dbReference type="InterPro" id="IPR008271">
    <property type="entry name" value="Ser/Thr_kinase_AS"/>
</dbReference>
<dbReference type="PROSITE" id="PS00107">
    <property type="entry name" value="PROTEIN_KINASE_ATP"/>
    <property type="match status" value="1"/>
</dbReference>
<feature type="compositionally biased region" description="Basic and acidic residues" evidence="8">
    <location>
        <begin position="497"/>
        <end position="511"/>
    </location>
</feature>
<evidence type="ECO:0000256" key="8">
    <source>
        <dbReference type="SAM" id="MobiDB-lite"/>
    </source>
</evidence>
<gene>
    <name evidence="10" type="ORF">LITE_LOCUS25544</name>
</gene>
<feature type="compositionally biased region" description="Basic residues" evidence="8">
    <location>
        <begin position="49"/>
        <end position="71"/>
    </location>
</feature>
<keyword evidence="5" id="KW-0418">Kinase</keyword>
<feature type="domain" description="Protein kinase" evidence="9">
    <location>
        <begin position="187"/>
        <end position="480"/>
    </location>
</feature>
<proteinExistence type="inferred from homology"/>
<dbReference type="PROSITE" id="PS00108">
    <property type="entry name" value="PROTEIN_KINASE_ST"/>
    <property type="match status" value="1"/>
</dbReference>
<keyword evidence="4 7" id="KW-0547">Nucleotide-binding</keyword>
<keyword evidence="6 7" id="KW-0067">ATP-binding</keyword>
<feature type="compositionally biased region" description="Low complexity" evidence="8">
    <location>
        <begin position="135"/>
        <end position="149"/>
    </location>
</feature>
<comment type="similarity">
    <text evidence="1">Belongs to the protein kinase superfamily. CMGC Ser/Thr protein kinase family. CDC2/CDKX subfamily.</text>
</comment>
<feature type="compositionally biased region" description="Polar residues" evidence="8">
    <location>
        <begin position="615"/>
        <end position="625"/>
    </location>
</feature>
<reference evidence="10" key="1">
    <citation type="submission" date="2022-08" db="EMBL/GenBank/DDBJ databases">
        <authorList>
            <person name="Gutierrez-Valencia J."/>
        </authorList>
    </citation>
    <scope>NUCLEOTIDE SEQUENCE</scope>
</reference>
<feature type="region of interest" description="Disordered" evidence="8">
    <location>
        <begin position="103"/>
        <end position="149"/>
    </location>
</feature>
<dbReference type="PROSITE" id="PS50011">
    <property type="entry name" value="PROTEIN_KINASE_DOM"/>
    <property type="match status" value="1"/>
</dbReference>
<dbReference type="PANTHER" id="PTHR24056">
    <property type="entry name" value="CELL DIVISION PROTEIN KINASE"/>
    <property type="match status" value="1"/>
</dbReference>
<feature type="compositionally biased region" description="Gly residues" evidence="8">
    <location>
        <begin position="605"/>
        <end position="614"/>
    </location>
</feature>
<dbReference type="Pfam" id="PF00069">
    <property type="entry name" value="Pkinase"/>
    <property type="match status" value="1"/>
</dbReference>
<dbReference type="GO" id="GO:0032968">
    <property type="term" value="P:positive regulation of transcription elongation by RNA polymerase II"/>
    <property type="evidence" value="ECO:0007669"/>
    <property type="project" value="TreeGrafter"/>
</dbReference>
<organism evidence="10 11">
    <name type="scientific">Linum tenue</name>
    <dbReference type="NCBI Taxonomy" id="586396"/>
    <lineage>
        <taxon>Eukaryota</taxon>
        <taxon>Viridiplantae</taxon>
        <taxon>Streptophyta</taxon>
        <taxon>Embryophyta</taxon>
        <taxon>Tracheophyta</taxon>
        <taxon>Spermatophyta</taxon>
        <taxon>Magnoliopsida</taxon>
        <taxon>eudicotyledons</taxon>
        <taxon>Gunneridae</taxon>
        <taxon>Pentapetalae</taxon>
        <taxon>rosids</taxon>
        <taxon>fabids</taxon>
        <taxon>Malpighiales</taxon>
        <taxon>Linaceae</taxon>
        <taxon>Linum</taxon>
    </lineage>
</organism>
<evidence type="ECO:0000256" key="5">
    <source>
        <dbReference type="ARBA" id="ARBA00022777"/>
    </source>
</evidence>
<feature type="compositionally biased region" description="Basic and acidic residues" evidence="8">
    <location>
        <begin position="556"/>
        <end position="574"/>
    </location>
</feature>
<dbReference type="InterPro" id="IPR017441">
    <property type="entry name" value="Protein_kinase_ATP_BS"/>
</dbReference>
<dbReference type="GO" id="GO:0005524">
    <property type="term" value="F:ATP binding"/>
    <property type="evidence" value="ECO:0007669"/>
    <property type="project" value="UniProtKB-UniRule"/>
</dbReference>
<feature type="compositionally biased region" description="Basic residues" evidence="8">
    <location>
        <begin position="730"/>
        <end position="740"/>
    </location>
</feature>
<name>A0AAV0LVP2_9ROSI</name>
<dbReference type="AlphaFoldDB" id="A0AAV0LVP2"/>
<feature type="region of interest" description="Disordered" evidence="8">
    <location>
        <begin position="728"/>
        <end position="766"/>
    </location>
</feature>
<feature type="region of interest" description="Disordered" evidence="8">
    <location>
        <begin position="637"/>
        <end position="659"/>
    </location>
</feature>
<dbReference type="Gene3D" id="1.10.510.10">
    <property type="entry name" value="Transferase(Phosphotransferase) domain 1"/>
    <property type="match status" value="1"/>
</dbReference>
<sequence>MHACMIHSNQKRLLKLLGIKKVWVGVMGCICSKGGQQPNNGNYVDSNHNHNHNHSGGKSKEKSKKSSKRSKRDQDVDNDDDYENVCAVIEQCGGGGGNFDGEPGGLGIFPLTPNDHEETKKGGSRSNHHFHHKMSSSSSAAAAGGVSSMAHGGGKAAAQVVAGWPSWLTAVAGEAINGWIPRRLDSFEKLEKIGQGTYSSVYKARDLESTKIVALKKVRFANMDPESVRFMAREIIILRRLDHPNVMKLEGIITSRTSGSLYLVFEYMDHDLTGLLSSSGSQFTESQIKCYMKQLLTGLAHCHSRGIMHRDIKGANLLIDSKGILKIADFGLATFCTPPSKPTSDNSKPQPLTSRVVTLWYRPPELLLGSTDYGVEVDLWSSGCILAELFNGKPIMPGRTEVEQIHKIFKLCGSPSEEYWKTSKLRHSTTFKPQQPYKRRIGETFGELLPSSALGLVEVLLSVEPENRGTTASALASEFFTTEPLPCEPSSLPKYPPSKEFDVKLREDDNKRKRAAGGKGKGRESERIFTRGAKVMAATNSNIDVHISAKRRKERDRKEKATKNNNERSKNNKEDDCDDEADSNTMSATRNNANSRDLNLSSEGGDQGGVGGGRNSNQTSSSAAAKLSRFSNSVVIRDNNASSSSQYPGYGGGGSSSHWQQLRFGRHNLEDASAHPILGESKFGNKGERSSVDSARGFYGKKGRMHYSGPLMTAGGNIEEMLKEHERRIQHAVRKARSGKNKNFQAGDDGEDGGGDDDGSQLYRAR</sequence>
<evidence type="ECO:0000259" key="9">
    <source>
        <dbReference type="PROSITE" id="PS50011"/>
    </source>
</evidence>
<evidence type="ECO:0000256" key="6">
    <source>
        <dbReference type="ARBA" id="ARBA00022840"/>
    </source>
</evidence>
<dbReference type="PANTHER" id="PTHR24056:SF397">
    <property type="entry name" value="OS11G0242500 PROTEIN"/>
    <property type="match status" value="1"/>
</dbReference>
<dbReference type="InterPro" id="IPR050108">
    <property type="entry name" value="CDK"/>
</dbReference>
<keyword evidence="3" id="KW-0808">Transferase</keyword>
<dbReference type="CDD" id="cd07840">
    <property type="entry name" value="STKc_CDK9_like"/>
    <property type="match status" value="1"/>
</dbReference>
<dbReference type="Proteomes" id="UP001154282">
    <property type="component" value="Unassembled WGS sequence"/>
</dbReference>
<dbReference type="GO" id="GO:0000307">
    <property type="term" value="C:cyclin-dependent protein kinase holoenzyme complex"/>
    <property type="evidence" value="ECO:0007669"/>
    <property type="project" value="TreeGrafter"/>
</dbReference>
<feature type="region of interest" description="Disordered" evidence="8">
    <location>
        <begin position="40"/>
        <end position="79"/>
    </location>
</feature>
<comment type="caution">
    <text evidence="10">The sequence shown here is derived from an EMBL/GenBank/DDBJ whole genome shotgun (WGS) entry which is preliminary data.</text>
</comment>
<evidence type="ECO:0000256" key="3">
    <source>
        <dbReference type="ARBA" id="ARBA00022679"/>
    </source>
</evidence>
<accession>A0AAV0LVP2</accession>
<feature type="compositionally biased region" description="Polar residues" evidence="8">
    <location>
        <begin position="583"/>
        <end position="602"/>
    </location>
</feature>
<dbReference type="FunFam" id="3.30.200.20:FF:000021">
    <property type="entry name" value="probable serine/threonine-protein kinase At1g54610"/>
    <property type="match status" value="1"/>
</dbReference>
<dbReference type="Gene3D" id="3.30.200.20">
    <property type="entry name" value="Phosphorylase Kinase, domain 1"/>
    <property type="match status" value="1"/>
</dbReference>
<dbReference type="InterPro" id="IPR000719">
    <property type="entry name" value="Prot_kinase_dom"/>
</dbReference>
<feature type="compositionally biased region" description="Basic residues" evidence="8">
    <location>
        <begin position="122"/>
        <end position="134"/>
    </location>
</feature>